<gene>
    <name evidence="3" type="ORF">Din_010851</name>
</gene>
<dbReference type="PANTHER" id="PTHR31479">
    <property type="entry name" value="ALPHA/BETA-HYDROLASES SUPERFAMILY PROTEIN"/>
    <property type="match status" value="1"/>
</dbReference>
<dbReference type="AlphaFoldDB" id="A0A5B6ZB96"/>
<protein>
    <submittedName>
        <fullName evidence="3">Putative Lipase class 3-related protein</fullName>
    </submittedName>
</protein>
<dbReference type="Gene3D" id="3.40.50.1820">
    <property type="entry name" value="alpha/beta hydrolase"/>
    <property type="match status" value="1"/>
</dbReference>
<evidence type="ECO:0000256" key="1">
    <source>
        <dbReference type="ARBA" id="ARBA00022801"/>
    </source>
</evidence>
<evidence type="ECO:0000259" key="2">
    <source>
        <dbReference type="Pfam" id="PF01764"/>
    </source>
</evidence>
<dbReference type="InterPro" id="IPR029058">
    <property type="entry name" value="AB_hydrolase_fold"/>
</dbReference>
<dbReference type="SUPFAM" id="SSF53474">
    <property type="entry name" value="alpha/beta-Hydrolases"/>
    <property type="match status" value="1"/>
</dbReference>
<keyword evidence="1" id="KW-0378">Hydrolase</keyword>
<organism evidence="3">
    <name type="scientific">Davidia involucrata</name>
    <name type="common">Dove tree</name>
    <dbReference type="NCBI Taxonomy" id="16924"/>
    <lineage>
        <taxon>Eukaryota</taxon>
        <taxon>Viridiplantae</taxon>
        <taxon>Streptophyta</taxon>
        <taxon>Embryophyta</taxon>
        <taxon>Tracheophyta</taxon>
        <taxon>Spermatophyta</taxon>
        <taxon>Magnoliopsida</taxon>
        <taxon>eudicotyledons</taxon>
        <taxon>Gunneridae</taxon>
        <taxon>Pentapetalae</taxon>
        <taxon>asterids</taxon>
        <taxon>Cornales</taxon>
        <taxon>Nyssaceae</taxon>
        <taxon>Davidia</taxon>
    </lineage>
</organism>
<accession>A0A5B6ZB96</accession>
<dbReference type="PANTHER" id="PTHR31479:SF31">
    <property type="entry name" value="ALPHA_BETA-HYDROLASES SUPERFAMILY PROTEIN"/>
    <property type="match status" value="1"/>
</dbReference>
<dbReference type="GO" id="GO:0006629">
    <property type="term" value="P:lipid metabolic process"/>
    <property type="evidence" value="ECO:0007669"/>
    <property type="project" value="InterPro"/>
</dbReference>
<dbReference type="InterPro" id="IPR002921">
    <property type="entry name" value="Fungal_lipase-type"/>
</dbReference>
<reference evidence="3" key="1">
    <citation type="submission" date="2019-08" db="EMBL/GenBank/DDBJ databases">
        <title>Reference gene set and small RNA set construction with multiple tissues from Davidia involucrata Baill.</title>
        <authorList>
            <person name="Yang H."/>
            <person name="Zhou C."/>
            <person name="Li G."/>
            <person name="Wang J."/>
            <person name="Gao P."/>
            <person name="Wang M."/>
            <person name="Wang R."/>
            <person name="Zhao Y."/>
        </authorList>
    </citation>
    <scope>NUCLEOTIDE SEQUENCE</scope>
    <source>
        <tissue evidence="3">Mixed with DoveR01_LX</tissue>
    </source>
</reference>
<feature type="domain" description="Fungal lipase-type" evidence="2">
    <location>
        <begin position="142"/>
        <end position="180"/>
    </location>
</feature>
<dbReference type="GO" id="GO:0016787">
    <property type="term" value="F:hydrolase activity"/>
    <property type="evidence" value="ECO:0007669"/>
    <property type="project" value="UniProtKB-KW"/>
</dbReference>
<name>A0A5B6ZB96_DAVIN</name>
<dbReference type="EMBL" id="GHES01010851">
    <property type="protein sequence ID" value="MPA41410.1"/>
    <property type="molecule type" value="Transcribed_RNA"/>
</dbReference>
<dbReference type="Pfam" id="PF01764">
    <property type="entry name" value="Lipase_3"/>
    <property type="match status" value="1"/>
</dbReference>
<evidence type="ECO:0000313" key="3">
    <source>
        <dbReference type="EMBL" id="MPA41410.1"/>
    </source>
</evidence>
<proteinExistence type="predicted"/>
<sequence>MASEREIFSLSGPLHLTVVDWKNIHHRRSVAASLVQGVYILERDRQQKRQGPQALSPPWWDFFHFQLIRVLVDDADLSIFGAIYEFKFPASYFNLLAQNPPRFVIAFRGTIAKPDTRSQDLKLDIQFICNRLQQSSRFQLAMQAVQNMVAVAGAANIWLAGHSLGSAIALLAGKNMVKMHCPVETYLFNPPFSSAPIERIKNQKLKHGIRFASSVINAGVAVAVKGHRQRSQQNNSFVGLSAWVPYLFVNASDPICSEYIGYFEHREKMVEIGAGRIGRLATQNSMESLLSGVLGKDSEPLHLLPSAYLTINLSLSQDFKQAHGIHQWWRPNIYSHSKLHQFR</sequence>